<keyword evidence="2" id="KW-0472">Membrane</keyword>
<organism evidence="3">
    <name type="scientific">marine sediment metagenome</name>
    <dbReference type="NCBI Taxonomy" id="412755"/>
    <lineage>
        <taxon>unclassified sequences</taxon>
        <taxon>metagenomes</taxon>
        <taxon>ecological metagenomes</taxon>
    </lineage>
</organism>
<keyword evidence="2" id="KW-1133">Transmembrane helix</keyword>
<proteinExistence type="predicted"/>
<reference evidence="3" key="1">
    <citation type="journal article" date="2014" name="Front. Microbiol.">
        <title>High frequency of phylogenetically diverse reductive dehalogenase-homologous genes in deep subseafloor sedimentary metagenomes.</title>
        <authorList>
            <person name="Kawai M."/>
            <person name="Futagami T."/>
            <person name="Toyoda A."/>
            <person name="Takaki Y."/>
            <person name="Nishi S."/>
            <person name="Hori S."/>
            <person name="Arai W."/>
            <person name="Tsubouchi T."/>
            <person name="Morono Y."/>
            <person name="Uchiyama I."/>
            <person name="Ito T."/>
            <person name="Fujiyama A."/>
            <person name="Inagaki F."/>
            <person name="Takami H."/>
        </authorList>
    </citation>
    <scope>NUCLEOTIDE SEQUENCE</scope>
    <source>
        <strain evidence="3">Expedition CK06-06</strain>
    </source>
</reference>
<dbReference type="AlphaFoldDB" id="X1FW40"/>
<sequence length="129" mass="14611">IAPYTWSRGLTHFSPIGRSEQMADAGCFGLLIPALLFWISADRRRLALGRKDRPTEVPGKRRTQLRDWLAWNTSVVLRQRRNTVGDIVMVGTVKLIGRRVSVTIVLQRPQHGSADDKQGDRAPSRKYFA</sequence>
<feature type="region of interest" description="Disordered" evidence="1">
    <location>
        <begin position="109"/>
        <end position="129"/>
    </location>
</feature>
<protein>
    <submittedName>
        <fullName evidence="3">Uncharacterized protein</fullName>
    </submittedName>
</protein>
<evidence type="ECO:0000313" key="3">
    <source>
        <dbReference type="EMBL" id="GAH36780.1"/>
    </source>
</evidence>
<evidence type="ECO:0000256" key="2">
    <source>
        <dbReference type="SAM" id="Phobius"/>
    </source>
</evidence>
<feature type="non-terminal residue" evidence="3">
    <location>
        <position position="1"/>
    </location>
</feature>
<evidence type="ECO:0000256" key="1">
    <source>
        <dbReference type="SAM" id="MobiDB-lite"/>
    </source>
</evidence>
<feature type="compositionally biased region" description="Basic and acidic residues" evidence="1">
    <location>
        <begin position="113"/>
        <end position="123"/>
    </location>
</feature>
<comment type="caution">
    <text evidence="3">The sequence shown here is derived from an EMBL/GenBank/DDBJ whole genome shotgun (WGS) entry which is preliminary data.</text>
</comment>
<dbReference type="EMBL" id="BARU01012078">
    <property type="protein sequence ID" value="GAH36780.1"/>
    <property type="molecule type" value="Genomic_DNA"/>
</dbReference>
<gene>
    <name evidence="3" type="ORF">S03H2_22430</name>
</gene>
<keyword evidence="2" id="KW-0812">Transmembrane</keyword>
<feature type="transmembrane region" description="Helical" evidence="2">
    <location>
        <begin position="22"/>
        <end position="41"/>
    </location>
</feature>
<name>X1FW40_9ZZZZ</name>
<accession>X1FW40</accession>